<sequence>MPTPAPTEEAGTLNSPRVRGCALEIISVSFRQKRNDVTRAEMGTRRGAQKSGPLAESSDVPVSVQCRAVGPCRILRQCPDASLFSVGPKATPGDYFPLVPLSGKTLTHRIVRAKLAGLSGCLSVWRSGNPMFTLQFKLPLDLFGWKQIAGVRKRCELRESSCGTRTRDRRVNGSRIACFHYHAEDGTTYERSRNLKVLQKDLNNHMIT</sequence>
<protein>
    <submittedName>
        <fullName evidence="1">Uncharacterized protein</fullName>
    </submittedName>
</protein>
<gene>
    <name evidence="1" type="ORF">RR46_12359</name>
</gene>
<evidence type="ECO:0000313" key="1">
    <source>
        <dbReference type="EMBL" id="KPI96329.1"/>
    </source>
</evidence>
<organism evidence="1 2">
    <name type="scientific">Papilio xuthus</name>
    <name type="common">Asian swallowtail butterfly</name>
    <dbReference type="NCBI Taxonomy" id="66420"/>
    <lineage>
        <taxon>Eukaryota</taxon>
        <taxon>Metazoa</taxon>
        <taxon>Ecdysozoa</taxon>
        <taxon>Arthropoda</taxon>
        <taxon>Hexapoda</taxon>
        <taxon>Insecta</taxon>
        <taxon>Pterygota</taxon>
        <taxon>Neoptera</taxon>
        <taxon>Endopterygota</taxon>
        <taxon>Lepidoptera</taxon>
        <taxon>Glossata</taxon>
        <taxon>Ditrysia</taxon>
        <taxon>Papilionoidea</taxon>
        <taxon>Papilionidae</taxon>
        <taxon>Papilioninae</taxon>
        <taxon>Papilio</taxon>
    </lineage>
</organism>
<dbReference type="Proteomes" id="UP000053268">
    <property type="component" value="Unassembled WGS sequence"/>
</dbReference>
<evidence type="ECO:0000313" key="2">
    <source>
        <dbReference type="Proteomes" id="UP000053268"/>
    </source>
</evidence>
<dbReference type="AlphaFoldDB" id="A0A194PU97"/>
<name>A0A194PU97_PAPXU</name>
<proteinExistence type="predicted"/>
<dbReference type="EMBL" id="KQ459593">
    <property type="protein sequence ID" value="KPI96329.1"/>
    <property type="molecule type" value="Genomic_DNA"/>
</dbReference>
<keyword evidence="2" id="KW-1185">Reference proteome</keyword>
<accession>A0A194PU97</accession>
<reference evidence="1 2" key="1">
    <citation type="journal article" date="2015" name="Nat. Commun.">
        <title>Outbred genome sequencing and CRISPR/Cas9 gene editing in butterflies.</title>
        <authorList>
            <person name="Li X."/>
            <person name="Fan D."/>
            <person name="Zhang W."/>
            <person name="Liu G."/>
            <person name="Zhang L."/>
            <person name="Zhao L."/>
            <person name="Fang X."/>
            <person name="Chen L."/>
            <person name="Dong Y."/>
            <person name="Chen Y."/>
            <person name="Ding Y."/>
            <person name="Zhao R."/>
            <person name="Feng M."/>
            <person name="Zhu Y."/>
            <person name="Feng Y."/>
            <person name="Jiang X."/>
            <person name="Zhu D."/>
            <person name="Xiang H."/>
            <person name="Feng X."/>
            <person name="Li S."/>
            <person name="Wang J."/>
            <person name="Zhang G."/>
            <person name="Kronforst M.R."/>
            <person name="Wang W."/>
        </authorList>
    </citation>
    <scope>NUCLEOTIDE SEQUENCE [LARGE SCALE GENOMIC DNA]</scope>
    <source>
        <strain evidence="1">Ya'a_city_454_Px</strain>
        <tissue evidence="1">Whole body</tissue>
    </source>
</reference>